<accession>G9EQH0</accession>
<name>G9EQH0_9GAMM</name>
<dbReference type="Proteomes" id="UP000002770">
    <property type="component" value="Unassembled WGS sequence"/>
</dbReference>
<proteinExistence type="predicted"/>
<gene>
    <name evidence="1" type="ORF">LDG_7517</name>
</gene>
<reference evidence="1 2" key="1">
    <citation type="journal article" date="2011" name="BMC Genomics">
        <title>Insight into cross-talk between intra-amoebal pathogens.</title>
        <authorList>
            <person name="Gimenez G."/>
            <person name="Bertelli C."/>
            <person name="Moliner C."/>
            <person name="Robert C."/>
            <person name="Raoult D."/>
            <person name="Fournier P.E."/>
            <person name="Greub G."/>
        </authorList>
    </citation>
    <scope>NUCLEOTIDE SEQUENCE [LARGE SCALE GENOMIC DNA]</scope>
    <source>
        <strain evidence="1 2">LLAP12</strain>
    </source>
</reference>
<dbReference type="STRING" id="658187.LDG_7517"/>
<dbReference type="HOGENOM" id="CLU_3272137_0_0_6"/>
<sequence>MRKLKRCSLSKSGDSYKAAFSASDKMVNCLLLARIMRNHMA</sequence>
<dbReference type="AlphaFoldDB" id="G9EQH0"/>
<evidence type="ECO:0000313" key="2">
    <source>
        <dbReference type="Proteomes" id="UP000002770"/>
    </source>
</evidence>
<organism evidence="1 2">
    <name type="scientific">Legionella drancourtii LLAP12</name>
    <dbReference type="NCBI Taxonomy" id="658187"/>
    <lineage>
        <taxon>Bacteria</taxon>
        <taxon>Pseudomonadati</taxon>
        <taxon>Pseudomonadota</taxon>
        <taxon>Gammaproteobacteria</taxon>
        <taxon>Legionellales</taxon>
        <taxon>Legionellaceae</taxon>
        <taxon>Legionella</taxon>
    </lineage>
</organism>
<evidence type="ECO:0000313" key="1">
    <source>
        <dbReference type="EMBL" id="EHL30565.1"/>
    </source>
</evidence>
<keyword evidence="2" id="KW-1185">Reference proteome</keyword>
<dbReference type="InParanoid" id="G9EQH0"/>
<protein>
    <submittedName>
        <fullName evidence="1">Uncharacterized protein</fullName>
    </submittedName>
</protein>
<dbReference type="EMBL" id="JH413829">
    <property type="protein sequence ID" value="EHL30565.1"/>
    <property type="molecule type" value="Genomic_DNA"/>
</dbReference>